<evidence type="ECO:0000313" key="1">
    <source>
        <dbReference type="EMBL" id="KAJ8133337.1"/>
    </source>
</evidence>
<name>A0ACC2K191_9PEZI</name>
<dbReference type="EMBL" id="JAPUUL010000021">
    <property type="protein sequence ID" value="KAJ8133337.1"/>
    <property type="molecule type" value="Genomic_DNA"/>
</dbReference>
<gene>
    <name evidence="1" type="ORF">O1611_g275</name>
</gene>
<protein>
    <submittedName>
        <fullName evidence="1">Uncharacterized protein</fullName>
    </submittedName>
</protein>
<organism evidence="1 2">
    <name type="scientific">Lasiodiplodia mahajangana</name>
    <dbReference type="NCBI Taxonomy" id="1108764"/>
    <lineage>
        <taxon>Eukaryota</taxon>
        <taxon>Fungi</taxon>
        <taxon>Dikarya</taxon>
        <taxon>Ascomycota</taxon>
        <taxon>Pezizomycotina</taxon>
        <taxon>Dothideomycetes</taxon>
        <taxon>Dothideomycetes incertae sedis</taxon>
        <taxon>Botryosphaeriales</taxon>
        <taxon>Botryosphaeriaceae</taxon>
        <taxon>Lasiodiplodia</taxon>
    </lineage>
</organism>
<keyword evidence="2" id="KW-1185">Reference proteome</keyword>
<sequence>MDNMYYFQPQYTMAPPANQTINPATEVVETNNFHQIAQYFNQSGQLTNARTRFTIECHICQNKNIALVNPGFDTLAADSHEKYVVLPRCGHAFGYDCLGNWIKIQKSEGRDYDVSCPSCRSLIVCKEGHIAPLARYGSNNLATQSENIVEIRNKLQVEEPCTQCLELEEERRIANARPENGPLGLEARQRAIRDALHVGTGMRNQNEESWGSIERILSHIHTTVQGTNRRYGYDTMEISLARQGLEESIRRGRPWEEINAQVSYIEEMVEDRIETERHRAEAALQIRAQIAILEGLMRDNFY</sequence>
<reference evidence="1" key="1">
    <citation type="submission" date="2022-12" db="EMBL/GenBank/DDBJ databases">
        <title>Genome Sequence of Lasiodiplodia mahajangana.</title>
        <authorList>
            <person name="Buettner E."/>
        </authorList>
    </citation>
    <scope>NUCLEOTIDE SEQUENCE</scope>
    <source>
        <strain evidence="1">VT137</strain>
    </source>
</reference>
<comment type="caution">
    <text evidence="1">The sequence shown here is derived from an EMBL/GenBank/DDBJ whole genome shotgun (WGS) entry which is preliminary data.</text>
</comment>
<evidence type="ECO:0000313" key="2">
    <source>
        <dbReference type="Proteomes" id="UP001153332"/>
    </source>
</evidence>
<proteinExistence type="predicted"/>
<dbReference type="Proteomes" id="UP001153332">
    <property type="component" value="Unassembled WGS sequence"/>
</dbReference>
<accession>A0ACC2K191</accession>